<evidence type="ECO:0000313" key="2">
    <source>
        <dbReference type="Proteomes" id="UP001066276"/>
    </source>
</evidence>
<comment type="caution">
    <text evidence="1">The sequence shown here is derived from an EMBL/GenBank/DDBJ whole genome shotgun (WGS) entry which is preliminary data.</text>
</comment>
<protein>
    <submittedName>
        <fullName evidence="1">Uncharacterized protein</fullName>
    </submittedName>
</protein>
<dbReference type="Proteomes" id="UP001066276">
    <property type="component" value="Chromosome 3_2"/>
</dbReference>
<evidence type="ECO:0000313" key="1">
    <source>
        <dbReference type="EMBL" id="KAJ1176675.1"/>
    </source>
</evidence>
<sequence>MRPRRPPALWVAALGGQVSGPGGRSPPLRFTGASRARCVQEHASLLFPQGFWWVTVSASPSLGPLQQHRSRRRVINDAAPSYRPGRVRLSTGPRASSFFGAVRAPAGYWVDQGQPAMYKKYRMLVATAGG</sequence>
<accession>A0AAV7TJS7</accession>
<name>A0AAV7TJS7_PLEWA</name>
<reference evidence="1" key="1">
    <citation type="journal article" date="2022" name="bioRxiv">
        <title>Sequencing and chromosome-scale assembly of the giantPleurodeles waltlgenome.</title>
        <authorList>
            <person name="Brown T."/>
            <person name="Elewa A."/>
            <person name="Iarovenko S."/>
            <person name="Subramanian E."/>
            <person name="Araus A.J."/>
            <person name="Petzold A."/>
            <person name="Susuki M."/>
            <person name="Suzuki K.-i.T."/>
            <person name="Hayashi T."/>
            <person name="Toyoda A."/>
            <person name="Oliveira C."/>
            <person name="Osipova E."/>
            <person name="Leigh N.D."/>
            <person name="Simon A."/>
            <person name="Yun M.H."/>
        </authorList>
    </citation>
    <scope>NUCLEOTIDE SEQUENCE</scope>
    <source>
        <strain evidence="1">20211129_DDA</strain>
        <tissue evidence="1">Liver</tissue>
    </source>
</reference>
<keyword evidence="2" id="KW-1185">Reference proteome</keyword>
<proteinExistence type="predicted"/>
<dbReference type="AlphaFoldDB" id="A0AAV7TJS7"/>
<dbReference type="EMBL" id="JANPWB010000006">
    <property type="protein sequence ID" value="KAJ1176675.1"/>
    <property type="molecule type" value="Genomic_DNA"/>
</dbReference>
<gene>
    <name evidence="1" type="ORF">NDU88_001944</name>
</gene>
<organism evidence="1 2">
    <name type="scientific">Pleurodeles waltl</name>
    <name type="common">Iberian ribbed newt</name>
    <dbReference type="NCBI Taxonomy" id="8319"/>
    <lineage>
        <taxon>Eukaryota</taxon>
        <taxon>Metazoa</taxon>
        <taxon>Chordata</taxon>
        <taxon>Craniata</taxon>
        <taxon>Vertebrata</taxon>
        <taxon>Euteleostomi</taxon>
        <taxon>Amphibia</taxon>
        <taxon>Batrachia</taxon>
        <taxon>Caudata</taxon>
        <taxon>Salamandroidea</taxon>
        <taxon>Salamandridae</taxon>
        <taxon>Pleurodelinae</taxon>
        <taxon>Pleurodeles</taxon>
    </lineage>
</organism>